<keyword evidence="2" id="KW-0808">Transferase</keyword>
<keyword evidence="3" id="KW-1185">Reference proteome</keyword>
<dbReference type="KEGG" id="lvn:BWR22_02710"/>
<dbReference type="GO" id="GO:0047474">
    <property type="term" value="F:long-chain fatty acid--protein ligase activity"/>
    <property type="evidence" value="ECO:0007669"/>
    <property type="project" value="InterPro"/>
</dbReference>
<gene>
    <name evidence="2" type="ORF">BWR22_02710</name>
</gene>
<evidence type="ECO:0000313" key="2">
    <source>
        <dbReference type="EMBL" id="APX99263.1"/>
    </source>
</evidence>
<evidence type="ECO:0000259" key="1">
    <source>
        <dbReference type="Pfam" id="PF04443"/>
    </source>
</evidence>
<name>A0AAC9LJK4_9FLAO</name>
<protein>
    <submittedName>
        <fullName evidence="2">Acyl transferase</fullName>
    </submittedName>
</protein>
<dbReference type="EMBL" id="CP019352">
    <property type="protein sequence ID" value="APX99263.1"/>
    <property type="molecule type" value="Genomic_DNA"/>
</dbReference>
<dbReference type="GO" id="GO:0008218">
    <property type="term" value="P:bioluminescence"/>
    <property type="evidence" value="ECO:0007669"/>
    <property type="project" value="InterPro"/>
</dbReference>
<dbReference type="Gene3D" id="3.40.50.12780">
    <property type="entry name" value="N-terminal domain of ligase-like"/>
    <property type="match status" value="1"/>
</dbReference>
<dbReference type="GO" id="GO:0016740">
    <property type="term" value="F:transferase activity"/>
    <property type="evidence" value="ECO:0007669"/>
    <property type="project" value="UniProtKB-KW"/>
</dbReference>
<dbReference type="Proteomes" id="UP000187506">
    <property type="component" value="Chromosome"/>
</dbReference>
<reference evidence="2 3" key="1">
    <citation type="submission" date="2017-01" db="EMBL/GenBank/DDBJ databases">
        <title>Complete genome of Lacinutrix venerupis DOK2-8 isolated from seawater in Dokdo.</title>
        <authorList>
            <person name="Chi W.-J."/>
            <person name="Kim J.H."/>
        </authorList>
    </citation>
    <scope>NUCLEOTIDE SEQUENCE [LARGE SCALE GENOMIC DNA]</scope>
    <source>
        <strain evidence="2 3">DOK2-8</strain>
    </source>
</reference>
<feature type="domain" description="Acyl-protein synthetase LuxE" evidence="1">
    <location>
        <begin position="13"/>
        <end position="86"/>
    </location>
</feature>
<dbReference type="AlphaFoldDB" id="A0AAC9LJK4"/>
<dbReference type="RefSeq" id="WP_076731902.1">
    <property type="nucleotide sequence ID" value="NZ_CP019352.1"/>
</dbReference>
<sequence length="326" mass="36596">MIDTNQIFNIKTEAQFNTLALQVFKFQFENNPVYRSFCDLLYKNPSDIKTVEEIPFLPIQFFKSHQVISSQKTIKKTFSSSGTTGSVTSKHYITDLKVYEDSFNKAFETFYGPIENYVVLALLPSYLEREGSSLIYMVDSLIKDSKHTESGFYLDNLSALSTTLKRLDAAGKKVLLIGVSFALLDLIESNTFNLNNTIIMETGGMKGRRKELIREELHSILKQGFGVNAIHSEYGMTELLSQAYSKGHGVFNCPNWMRIITRDTEDALTIQNTGKTGGINVIDLANINSCSFIATQDLGRVNNNGSFEIIGRFDSSDIRGCNLMVL</sequence>
<organism evidence="2 3">
    <name type="scientific">Lacinutrix venerupis</name>
    <dbReference type="NCBI Taxonomy" id="1486034"/>
    <lineage>
        <taxon>Bacteria</taxon>
        <taxon>Pseudomonadati</taxon>
        <taxon>Bacteroidota</taxon>
        <taxon>Flavobacteriia</taxon>
        <taxon>Flavobacteriales</taxon>
        <taxon>Flavobacteriaceae</taxon>
        <taxon>Lacinutrix</taxon>
    </lineage>
</organism>
<dbReference type="SUPFAM" id="SSF56801">
    <property type="entry name" value="Acetyl-CoA synthetase-like"/>
    <property type="match status" value="1"/>
</dbReference>
<dbReference type="InterPro" id="IPR042099">
    <property type="entry name" value="ANL_N_sf"/>
</dbReference>
<evidence type="ECO:0000313" key="3">
    <source>
        <dbReference type="Proteomes" id="UP000187506"/>
    </source>
</evidence>
<proteinExistence type="predicted"/>
<dbReference type="Pfam" id="PF04443">
    <property type="entry name" value="LuxE"/>
    <property type="match status" value="1"/>
</dbReference>
<dbReference type="InterPro" id="IPR007534">
    <property type="entry name" value="LuxE"/>
</dbReference>
<accession>A0AAC9LJK4</accession>